<evidence type="ECO:0000313" key="2">
    <source>
        <dbReference type="EMBL" id="AAY97566.1"/>
    </source>
</evidence>
<dbReference type="Proteomes" id="UP000127566">
    <property type="component" value="Genome"/>
</dbReference>
<dbReference type="EMBL" id="DQ011153">
    <property type="protein sequence ID" value="AAY96967.1"/>
    <property type="molecule type" value="Genomic_DNA"/>
</dbReference>
<evidence type="ECO:0000313" key="4">
    <source>
        <dbReference type="EMBL" id="QGQ59893.1"/>
    </source>
</evidence>
<organismHost>
    <name type="scientific">Homo sapiens</name>
    <name type="common">Human</name>
    <dbReference type="NCBI Taxonomy" id="9606"/>
</organismHost>
<dbReference type="Proteomes" id="UP000424348">
    <property type="component" value="Genome"/>
</dbReference>
<dbReference type="EMBL" id="DQ011156">
    <property type="protein sequence ID" value="AAY97566.1"/>
    <property type="molecule type" value="Genomic_DNA"/>
</dbReference>
<organism evidence="2 5">
    <name type="scientific">Monkeypox virus</name>
    <name type="common">MPXV</name>
    <dbReference type="NCBI Taxonomy" id="10244"/>
    <lineage>
        <taxon>Viruses</taxon>
        <taxon>Varidnaviria</taxon>
        <taxon>Bamfordvirae</taxon>
        <taxon>Nucleocytoviricota</taxon>
        <taxon>Pokkesviricetes</taxon>
        <taxon>Chitovirales</taxon>
        <taxon>Poxviridae</taxon>
        <taxon>Chordopoxvirinae</taxon>
        <taxon>Orthopoxvirus</taxon>
        <taxon>Orthopoxvirus monkeypox</taxon>
    </lineage>
</organism>
<organismHost>
    <name type="scientific">Mus musculus</name>
    <name type="common">Mouse</name>
    <dbReference type="NCBI Taxonomy" id="10090"/>
</organismHost>
<proteinExistence type="predicted"/>
<sequence length="63" mass="7459">MNIKIDILVFLVINLRRLLGGKMKKEKISTSPKRKTTDVIKPDYLEYNDLLDRDEMSTILEEY</sequence>
<evidence type="ECO:0000313" key="5">
    <source>
        <dbReference type="Proteomes" id="UP000127566"/>
    </source>
</evidence>
<evidence type="ECO:0000313" key="7">
    <source>
        <dbReference type="Proteomes" id="UP000424348"/>
    </source>
</evidence>
<dbReference type="Gene3D" id="1.10.437.20">
    <property type="entry name" value="dsDNA poxvirus"/>
    <property type="match status" value="1"/>
</dbReference>
<protein>
    <submittedName>
        <fullName evidence="2">Bifunctional Toll/IL1-receptor protein/[TIR]-like suppresses TIR-dependent signal transduction</fullName>
    </submittedName>
</protein>
<dbReference type="EMBL" id="MN648051">
    <property type="protein sequence ID" value="QGQ59893.1"/>
    <property type="molecule type" value="Genomic_DNA"/>
</dbReference>
<organismHost>
    <name type="scientific">Heliosciurus ruwenzorii</name>
    <name type="common">Ruwenzori sun squirrel</name>
    <dbReference type="NCBI Taxonomy" id="226685"/>
</organismHost>
<name>Q3I7Z8_MONPV</name>
<organismHost>
    <name type="scientific">Gliridae</name>
    <name type="common">dormice</name>
    <dbReference type="NCBI Taxonomy" id="30650"/>
</organismHost>
<organismHost>
    <name type="scientific">Cynomys leucurus</name>
    <name type="common">White-tailed prairie dog</name>
    <dbReference type="NCBI Taxonomy" id="99825"/>
</organismHost>
<organismHost>
    <name type="scientific">Cynomys ludovicianus</name>
    <name type="common">Black-tailed prairie dog</name>
    <dbReference type="NCBI Taxonomy" id="45480"/>
</organismHost>
<evidence type="ECO:0000313" key="6">
    <source>
        <dbReference type="Proteomes" id="UP000141425"/>
    </source>
</evidence>
<keyword evidence="2" id="KW-0675">Receptor</keyword>
<accession>Q3I7Z8</accession>
<reference evidence="5 6" key="1">
    <citation type="journal article" date="2005" name="J. Gen. Virol.">
        <title>A tale of two clades: monkeypox viruses.</title>
        <authorList>
            <person name="Likos A.M."/>
            <person name="Sammons S.A."/>
            <person name="Olson V.A."/>
            <person name="Frace A.M."/>
            <person name="Li Y."/>
            <person name="Olsen-Rasmussen M."/>
            <person name="Davidson W."/>
            <person name="Galloway R."/>
            <person name="Khristova M.L."/>
            <person name="Reynolds M.G."/>
            <person name="Zhao H."/>
            <person name="Carroll D.S."/>
            <person name="Curns A."/>
            <person name="Formenty P."/>
            <person name="Esposito J.J."/>
            <person name="Regnery R.L."/>
            <person name="Damon I.K."/>
        </authorList>
    </citation>
    <scope>NUCLEOTIDE SEQUENCE [LARGE SCALE GENOMIC DNA]</scope>
    <source>
        <strain evidence="2">Liberia_1970_184</strain>
        <strain evidence="3">USA_2003_039</strain>
        <strain evidence="1">USA_2003_044</strain>
    </source>
</reference>
<dbReference type="InterPro" id="IPR043018">
    <property type="entry name" value="Poxvirus_sf"/>
</dbReference>
<dbReference type="EMBL" id="DQ011157">
    <property type="protein sequence ID" value="AAY97765.1"/>
    <property type="molecule type" value="Genomic_DNA"/>
</dbReference>
<evidence type="ECO:0000313" key="3">
    <source>
        <dbReference type="EMBL" id="AAY97765.1"/>
    </source>
</evidence>
<reference evidence="4 7" key="2">
    <citation type="submission" date="2019-11" db="EMBL/GenBank/DDBJ databases">
        <authorList>
            <person name="Cohen Gihon I."/>
            <person name="Israeli O."/>
            <person name="Shifman O."/>
            <person name="Erez N."/>
            <person name="Melamed S."/>
            <person name="Paran N."/>
            <person name="Beth-Din A."/>
            <person name="Zvi A."/>
        </authorList>
    </citation>
    <scope>NUCLEOTIDE SEQUENCE [LARGE SCALE GENOMIC DNA]</scope>
    <source>
        <strain evidence="4 7">Israel_2018</strain>
    </source>
</reference>
<organismHost>
    <name type="scientific">Cynomys gunnisoni</name>
    <name type="common">Gunnison's prairie dog</name>
    <name type="synonym">Spermophilus gunnisoni</name>
    <dbReference type="NCBI Taxonomy" id="45479"/>
</organismHost>
<evidence type="ECO:0000313" key="1">
    <source>
        <dbReference type="EMBL" id="AAY96967.1"/>
    </source>
</evidence>
<dbReference type="SMR" id="Q3I7Z8"/>
<gene>
    <name evidence="2" type="ORF">MPXV_LIB1970_184_173</name>
    <name evidence="3" type="ORF">MPXV_USA2003_039_173</name>
    <name evidence="1" type="ORF">MPXV_USA2003_044_173</name>
    <name evidence="4" type="ORF">PDLMKLCO_00173</name>
</gene>
<organismHost>
    <name type="scientific">Cynomys mexicanus</name>
    <name type="common">Mexican prairie dog</name>
    <dbReference type="NCBI Taxonomy" id="99826"/>
</organismHost>
<organismHost>
    <name type="scientific">Cynomys parvidens</name>
    <name type="common">Utah prairie dog</name>
    <dbReference type="NCBI Taxonomy" id="99827"/>
</organismHost>
<dbReference type="Proteomes" id="UP000151594">
    <property type="component" value="Segment"/>
</dbReference>
<dbReference type="Proteomes" id="UP000141425">
    <property type="component" value="Segment"/>
</dbReference>